<evidence type="ECO:0000259" key="1">
    <source>
        <dbReference type="PROSITE" id="PS51186"/>
    </source>
</evidence>
<keyword evidence="2" id="KW-0808">Transferase</keyword>
<dbReference type="PANTHER" id="PTHR13170:SF16">
    <property type="entry name" value="PROTEIN O-GLCNACASE"/>
    <property type="match status" value="1"/>
</dbReference>
<organism evidence="2 3">
    <name type="scientific">Paramicrobacterium humi</name>
    <dbReference type="NCBI Taxonomy" id="640635"/>
    <lineage>
        <taxon>Bacteria</taxon>
        <taxon>Bacillati</taxon>
        <taxon>Actinomycetota</taxon>
        <taxon>Actinomycetes</taxon>
        <taxon>Micrococcales</taxon>
        <taxon>Microbacteriaceae</taxon>
        <taxon>Paramicrobacterium</taxon>
    </lineage>
</organism>
<dbReference type="STRING" id="640635.SAMN04489806_2022"/>
<dbReference type="InterPro" id="IPR051822">
    <property type="entry name" value="Glycosyl_Hydrolase_84"/>
</dbReference>
<reference evidence="2 3" key="1">
    <citation type="submission" date="2016-10" db="EMBL/GenBank/DDBJ databases">
        <authorList>
            <person name="de Groot N.N."/>
        </authorList>
    </citation>
    <scope>NUCLEOTIDE SEQUENCE [LARGE SCALE GENOMIC DNA]</scope>
    <source>
        <strain evidence="2 3">DSM 21799</strain>
    </source>
</reference>
<gene>
    <name evidence="2" type="ORF">SAMN04489806_2022</name>
</gene>
<dbReference type="Gene3D" id="3.40.630.30">
    <property type="match status" value="1"/>
</dbReference>
<feature type="domain" description="N-acetyltransferase" evidence="1">
    <location>
        <begin position="46"/>
        <end position="177"/>
    </location>
</feature>
<dbReference type="EMBL" id="FNRY01000001">
    <property type="protein sequence ID" value="SEB88053.1"/>
    <property type="molecule type" value="Genomic_DNA"/>
</dbReference>
<dbReference type="SUPFAM" id="SSF55729">
    <property type="entry name" value="Acyl-CoA N-acyltransferases (Nat)"/>
    <property type="match status" value="1"/>
</dbReference>
<dbReference type="InterPro" id="IPR000182">
    <property type="entry name" value="GNAT_dom"/>
</dbReference>
<name>A0A1H4MYL1_9MICO</name>
<keyword evidence="3" id="KW-1185">Reference proteome</keyword>
<dbReference type="Pfam" id="PF00583">
    <property type="entry name" value="Acetyltransf_1"/>
    <property type="match status" value="1"/>
</dbReference>
<accession>A0A1H4MYL1</accession>
<protein>
    <submittedName>
        <fullName evidence="2">Acetyltransferase (GNAT) family protein</fullName>
    </submittedName>
</protein>
<sequence length="177" mass="19223">MRTGDSGRDATGRYSRPDLLPDIYAGPYLEFEPGLAFVVDRGDRAIGYVIATSDTRAFVRWYADTWWPSVEGKYPASPEEEPGERELVATGANADRMLVPAVDAYPAHLHIDLLPETQGQGFGRRLVDTLADALRARGVPGLHLTAGASNTGALAFYERLGMKVLERGGGVTFGLRL</sequence>
<evidence type="ECO:0000313" key="3">
    <source>
        <dbReference type="Proteomes" id="UP000199183"/>
    </source>
</evidence>
<dbReference type="PROSITE" id="PS51186">
    <property type="entry name" value="GNAT"/>
    <property type="match status" value="1"/>
</dbReference>
<dbReference type="Proteomes" id="UP000199183">
    <property type="component" value="Unassembled WGS sequence"/>
</dbReference>
<proteinExistence type="predicted"/>
<dbReference type="CDD" id="cd04301">
    <property type="entry name" value="NAT_SF"/>
    <property type="match status" value="1"/>
</dbReference>
<evidence type="ECO:0000313" key="2">
    <source>
        <dbReference type="EMBL" id="SEB88053.1"/>
    </source>
</evidence>
<dbReference type="AlphaFoldDB" id="A0A1H4MYL1"/>
<dbReference type="PANTHER" id="PTHR13170">
    <property type="entry name" value="O-GLCNACASE"/>
    <property type="match status" value="1"/>
</dbReference>
<dbReference type="InterPro" id="IPR016181">
    <property type="entry name" value="Acyl_CoA_acyltransferase"/>
</dbReference>
<dbReference type="GO" id="GO:0016747">
    <property type="term" value="F:acyltransferase activity, transferring groups other than amino-acyl groups"/>
    <property type="evidence" value="ECO:0007669"/>
    <property type="project" value="InterPro"/>
</dbReference>